<evidence type="ECO:0000256" key="3">
    <source>
        <dbReference type="PROSITE-ProRule" id="PRU00284"/>
    </source>
</evidence>
<keyword evidence="6" id="KW-0472">Membrane</keyword>
<evidence type="ECO:0000256" key="1">
    <source>
        <dbReference type="ARBA" id="ARBA00023224"/>
    </source>
</evidence>
<dbReference type="EMBL" id="BIFQ01000001">
    <property type="protein sequence ID" value="GCE04521.1"/>
    <property type="molecule type" value="Genomic_DNA"/>
</dbReference>
<keyword evidence="1 3" id="KW-0807">Transducer</keyword>
<feature type="coiled-coil region" evidence="4">
    <location>
        <begin position="282"/>
        <end position="316"/>
    </location>
</feature>
<comment type="caution">
    <text evidence="9">The sequence shown here is derived from an EMBL/GenBank/DDBJ whole genome shotgun (WGS) entry which is preliminary data.</text>
</comment>
<dbReference type="GO" id="GO:0016020">
    <property type="term" value="C:membrane"/>
    <property type="evidence" value="ECO:0007669"/>
    <property type="project" value="InterPro"/>
</dbReference>
<dbReference type="GO" id="GO:0007165">
    <property type="term" value="P:signal transduction"/>
    <property type="evidence" value="ECO:0007669"/>
    <property type="project" value="UniProtKB-KW"/>
</dbReference>
<dbReference type="Gene3D" id="1.10.287.950">
    <property type="entry name" value="Methyl-accepting chemotaxis protein"/>
    <property type="match status" value="1"/>
</dbReference>
<comment type="similarity">
    <text evidence="2">Belongs to the methyl-accepting chemotaxis (MCP) protein family.</text>
</comment>
<name>A0A401ZC97_9CHLR</name>
<keyword evidence="6" id="KW-0812">Transmembrane</keyword>
<evidence type="ECO:0000256" key="2">
    <source>
        <dbReference type="ARBA" id="ARBA00029447"/>
    </source>
</evidence>
<feature type="region of interest" description="Disordered" evidence="5">
    <location>
        <begin position="699"/>
        <end position="738"/>
    </location>
</feature>
<evidence type="ECO:0000256" key="5">
    <source>
        <dbReference type="SAM" id="MobiDB-lite"/>
    </source>
</evidence>
<dbReference type="CDD" id="cd06225">
    <property type="entry name" value="HAMP"/>
    <property type="match status" value="2"/>
</dbReference>
<accession>A0A401ZC97</accession>
<dbReference type="InterPro" id="IPR004089">
    <property type="entry name" value="MCPsignal_dom"/>
</dbReference>
<reference evidence="10" key="1">
    <citation type="submission" date="2018-12" db="EMBL/GenBank/DDBJ databases">
        <title>Tengunoibacter tsumagoiensis gen. nov., sp. nov., Dictyobacter kobayashii sp. nov., D. alpinus sp. nov., and D. joshuensis sp. nov. and description of Dictyobacteraceae fam. nov. within the order Ktedonobacterales isolated from Tengu-no-mugimeshi.</title>
        <authorList>
            <person name="Wang C.M."/>
            <person name="Zheng Y."/>
            <person name="Sakai Y."/>
            <person name="Toyoda A."/>
            <person name="Minakuchi Y."/>
            <person name="Abe K."/>
            <person name="Yokota A."/>
            <person name="Yabe S."/>
        </authorList>
    </citation>
    <scope>NUCLEOTIDE SEQUENCE [LARGE SCALE GENOMIC DNA]</scope>
    <source>
        <strain evidence="10">S-27</strain>
    </source>
</reference>
<sequence length="738" mass="82285">MLKLITKMPIARRLLLAFLLTTVIPGIIISVLGLTFYKGQTERGEIIRLNISAFKSATTAGTYLPDLNALLITTYLEQYQSHQQADKAQVETNIQLIQQTSKLFDTEAHNYQKNYEVLTAPKMWSTQRILKYSHLDPMLPVKQQQDLNRVLHILWPTYQADEASILEAIHQKMPATTVRDLITKANLDYMPLENQWDEVIGIAEKISMRIVTTRMTQAHQIIFLTLIAFFGTIILTTAIGYLAYRSITIPLHQLALMTRRIAKGDTRARATIAARDEIYLVAASMNTMLDNIVRLIQEAEEQRDKLQARVEKLINEVSSVGDGNLCVQAEVDDSELGILADSFNYMIEALGSLVVRVKSVAGEVASSTSKILNCMTQLVETDNNQLQQIARASAEIEQVAASSRNVAERTRVLFDVANIARQDTQLGREAIEQVMDGMGRINNNVQITASKVHTLGDHSREIDEVIEVISSIAHQTNRLALDAAIQSAMAGENGKGFGAVAADIRRLAERTKDQAHLITRIVRSIREEIGTLAISMQDTEKETTSGSQLTQETGVALQSIFTAIEHQAKEIEMINQMVAQQLQSSTTVVHIMENVAETTQQSSANTRDASQHVERLARQVRQLRTSVEAFKLREGHNYQIPTTSATINWEEDEEPESPLTISGVFRTVSATLRPVARNARRGAAISGIYFAPPDSSDDYRCALPGPHETSNSGQNWDRLPQSEEWQSNKPIDKSGTEW</sequence>
<evidence type="ECO:0008006" key="11">
    <source>
        <dbReference type="Google" id="ProtNLM"/>
    </source>
</evidence>
<evidence type="ECO:0000313" key="10">
    <source>
        <dbReference type="Proteomes" id="UP000287224"/>
    </source>
</evidence>
<organism evidence="9 10">
    <name type="scientific">Dictyobacter aurantiacus</name>
    <dbReference type="NCBI Taxonomy" id="1936993"/>
    <lineage>
        <taxon>Bacteria</taxon>
        <taxon>Bacillati</taxon>
        <taxon>Chloroflexota</taxon>
        <taxon>Ktedonobacteria</taxon>
        <taxon>Ktedonobacterales</taxon>
        <taxon>Dictyobacteraceae</taxon>
        <taxon>Dictyobacter</taxon>
    </lineage>
</organism>
<feature type="domain" description="Methyl-accepting transducer" evidence="7">
    <location>
        <begin position="360"/>
        <end position="617"/>
    </location>
</feature>
<dbReference type="Proteomes" id="UP000287224">
    <property type="component" value="Unassembled WGS sequence"/>
</dbReference>
<keyword evidence="4" id="KW-0175">Coiled coil</keyword>
<feature type="transmembrane region" description="Helical" evidence="6">
    <location>
        <begin position="221"/>
        <end position="244"/>
    </location>
</feature>
<gene>
    <name evidence="9" type="ORF">KDAU_18500</name>
</gene>
<dbReference type="Pfam" id="PF00015">
    <property type="entry name" value="MCPsignal"/>
    <property type="match status" value="1"/>
</dbReference>
<dbReference type="SUPFAM" id="SSF58104">
    <property type="entry name" value="Methyl-accepting chemotaxis protein (MCP) signaling domain"/>
    <property type="match status" value="1"/>
</dbReference>
<keyword evidence="10" id="KW-1185">Reference proteome</keyword>
<dbReference type="PROSITE" id="PS50885">
    <property type="entry name" value="HAMP"/>
    <property type="match status" value="2"/>
</dbReference>
<evidence type="ECO:0000256" key="6">
    <source>
        <dbReference type="SAM" id="Phobius"/>
    </source>
</evidence>
<feature type="domain" description="HAMP" evidence="8">
    <location>
        <begin position="245"/>
        <end position="297"/>
    </location>
</feature>
<dbReference type="Gene3D" id="6.10.340.10">
    <property type="match status" value="1"/>
</dbReference>
<dbReference type="Pfam" id="PF00672">
    <property type="entry name" value="HAMP"/>
    <property type="match status" value="2"/>
</dbReference>
<protein>
    <recommendedName>
        <fullName evidence="11">Methyl-accepting chemotaxis protein</fullName>
    </recommendedName>
</protein>
<feature type="transmembrane region" description="Helical" evidence="6">
    <location>
        <begin position="14"/>
        <end position="37"/>
    </location>
</feature>
<dbReference type="InterPro" id="IPR003660">
    <property type="entry name" value="HAMP_dom"/>
</dbReference>
<evidence type="ECO:0000259" key="8">
    <source>
        <dbReference type="PROSITE" id="PS50885"/>
    </source>
</evidence>
<dbReference type="PANTHER" id="PTHR32089">
    <property type="entry name" value="METHYL-ACCEPTING CHEMOTAXIS PROTEIN MCPB"/>
    <property type="match status" value="1"/>
</dbReference>
<dbReference type="AlphaFoldDB" id="A0A401ZC97"/>
<dbReference type="PROSITE" id="PS50111">
    <property type="entry name" value="CHEMOTAXIS_TRANSDUC_2"/>
    <property type="match status" value="1"/>
</dbReference>
<dbReference type="SUPFAM" id="SSF158472">
    <property type="entry name" value="HAMP domain-like"/>
    <property type="match status" value="1"/>
</dbReference>
<dbReference type="OrthoDB" id="138587at2"/>
<dbReference type="RefSeq" id="WP_126595666.1">
    <property type="nucleotide sequence ID" value="NZ_BIFQ01000001.1"/>
</dbReference>
<dbReference type="PANTHER" id="PTHR32089:SF114">
    <property type="entry name" value="METHYL-ACCEPTING CHEMOTAXIS PROTEIN MCPB"/>
    <property type="match status" value="1"/>
</dbReference>
<dbReference type="SMART" id="SM00283">
    <property type="entry name" value="MA"/>
    <property type="match status" value="1"/>
</dbReference>
<evidence type="ECO:0000313" key="9">
    <source>
        <dbReference type="EMBL" id="GCE04521.1"/>
    </source>
</evidence>
<proteinExistence type="inferred from homology"/>
<evidence type="ECO:0000259" key="7">
    <source>
        <dbReference type="PROSITE" id="PS50111"/>
    </source>
</evidence>
<dbReference type="SMART" id="SM00304">
    <property type="entry name" value="HAMP"/>
    <property type="match status" value="2"/>
</dbReference>
<evidence type="ECO:0000256" key="4">
    <source>
        <dbReference type="SAM" id="Coils"/>
    </source>
</evidence>
<keyword evidence="6" id="KW-1133">Transmembrane helix</keyword>
<feature type="domain" description="HAMP" evidence="8">
    <location>
        <begin position="304"/>
        <end position="355"/>
    </location>
</feature>